<dbReference type="AlphaFoldDB" id="A0AAN7PTD1"/>
<keyword evidence="12" id="KW-1185">Reference proteome</keyword>
<gene>
    <name evidence="11" type="ORF">RN001_011784</name>
</gene>
<dbReference type="PRINTS" id="PR00024">
    <property type="entry name" value="HOMEOBOX"/>
</dbReference>
<dbReference type="InterPro" id="IPR017970">
    <property type="entry name" value="Homeobox_CS"/>
</dbReference>
<organism evidence="11 12">
    <name type="scientific">Aquatica leii</name>
    <dbReference type="NCBI Taxonomy" id="1421715"/>
    <lineage>
        <taxon>Eukaryota</taxon>
        <taxon>Metazoa</taxon>
        <taxon>Ecdysozoa</taxon>
        <taxon>Arthropoda</taxon>
        <taxon>Hexapoda</taxon>
        <taxon>Insecta</taxon>
        <taxon>Pterygota</taxon>
        <taxon>Neoptera</taxon>
        <taxon>Endopterygota</taxon>
        <taxon>Coleoptera</taxon>
        <taxon>Polyphaga</taxon>
        <taxon>Elateriformia</taxon>
        <taxon>Elateroidea</taxon>
        <taxon>Lampyridae</taxon>
        <taxon>Luciolinae</taxon>
        <taxon>Aquatica</taxon>
    </lineage>
</organism>
<dbReference type="InterPro" id="IPR020479">
    <property type="entry name" value="HD_metazoa"/>
</dbReference>
<dbReference type="CDD" id="cd00086">
    <property type="entry name" value="homeodomain"/>
    <property type="match status" value="1"/>
</dbReference>
<evidence type="ECO:0000256" key="7">
    <source>
        <dbReference type="PROSITE-ProRule" id="PRU00108"/>
    </source>
</evidence>
<comment type="similarity">
    <text evidence="6">Belongs to the Msh homeobox family.</text>
</comment>
<dbReference type="InterPro" id="IPR001356">
    <property type="entry name" value="HD"/>
</dbReference>
<evidence type="ECO:0000256" key="4">
    <source>
        <dbReference type="ARBA" id="ARBA00023155"/>
    </source>
</evidence>
<keyword evidence="3 7" id="KW-0238">DNA-binding</keyword>
<evidence type="ECO:0000256" key="5">
    <source>
        <dbReference type="ARBA" id="ARBA00023242"/>
    </source>
</evidence>
<dbReference type="EMBL" id="JARPUR010000005">
    <property type="protein sequence ID" value="KAK4875362.1"/>
    <property type="molecule type" value="Genomic_DNA"/>
</dbReference>
<protein>
    <recommendedName>
        <fullName evidence="10">Homeobox domain-containing protein</fullName>
    </recommendedName>
</protein>
<evidence type="ECO:0000313" key="12">
    <source>
        <dbReference type="Proteomes" id="UP001353858"/>
    </source>
</evidence>
<feature type="domain" description="Homeobox" evidence="10">
    <location>
        <begin position="287"/>
        <end position="347"/>
    </location>
</feature>
<dbReference type="GO" id="GO:0000981">
    <property type="term" value="F:DNA-binding transcription factor activity, RNA polymerase II-specific"/>
    <property type="evidence" value="ECO:0007669"/>
    <property type="project" value="InterPro"/>
</dbReference>
<evidence type="ECO:0000256" key="1">
    <source>
        <dbReference type="ARBA" id="ARBA00004123"/>
    </source>
</evidence>
<sequence>MAACKQFLTVKKLEEEMKKFFLEEDKENINVLHADKVQIVCLPPHSVDKVNDEEMINDTEQMLADSNDLPKDLAEVDKFQIFMLKKQTDSVQSMTIQSIDSLNTKNAETMQSLSEKSQNPQQQQTASKNGHISFSVASLLADTRPIKSASPESHPNSSLSPQHHSSDDEYDSNQEDSIVDVEDLNTDQKSDSLSKDSEHFIPQQRERPEFQRDGMVNQGPIRPTPFSALAAAVYQAAHPNWAAQGLVSPFGGPGPMFQGPTPFGVPTITADSNGEGPKLKCNLRKHKPNRKPRTPFTTQQLLALEKKFRDKQYLSIAERAEFSSSLRLTETQVKIWFQNRRAKAKRLQEAEIEKLKMASLTRHPHHLYPHPALQGYFPPGAHPLASLLGARPPMAPLGIISQPPPHHLTSPQSSMRTPSPHMS</sequence>
<feature type="compositionally biased region" description="Basic and acidic residues" evidence="9">
    <location>
        <begin position="186"/>
        <end position="207"/>
    </location>
</feature>
<feature type="DNA-binding region" description="Homeobox" evidence="7">
    <location>
        <begin position="289"/>
        <end position="348"/>
    </location>
</feature>
<evidence type="ECO:0000259" key="10">
    <source>
        <dbReference type="PROSITE" id="PS50071"/>
    </source>
</evidence>
<name>A0AAN7PTD1_9COLE</name>
<feature type="compositionally biased region" description="Polar residues" evidence="9">
    <location>
        <begin position="150"/>
        <end position="163"/>
    </location>
</feature>
<evidence type="ECO:0000256" key="9">
    <source>
        <dbReference type="SAM" id="MobiDB-lite"/>
    </source>
</evidence>
<dbReference type="PROSITE" id="PS00027">
    <property type="entry name" value="HOMEOBOX_1"/>
    <property type="match status" value="1"/>
</dbReference>
<dbReference type="InterPro" id="IPR009057">
    <property type="entry name" value="Homeodomain-like_sf"/>
</dbReference>
<dbReference type="Gene3D" id="1.10.10.60">
    <property type="entry name" value="Homeodomain-like"/>
    <property type="match status" value="1"/>
</dbReference>
<evidence type="ECO:0000256" key="8">
    <source>
        <dbReference type="RuleBase" id="RU000682"/>
    </source>
</evidence>
<keyword evidence="4 7" id="KW-0371">Homeobox</keyword>
<dbReference type="GO" id="GO:0048598">
    <property type="term" value="P:embryonic morphogenesis"/>
    <property type="evidence" value="ECO:0007669"/>
    <property type="project" value="TreeGrafter"/>
</dbReference>
<evidence type="ECO:0000313" key="11">
    <source>
        <dbReference type="EMBL" id="KAK4875362.1"/>
    </source>
</evidence>
<dbReference type="PANTHER" id="PTHR24338:SF0">
    <property type="entry name" value="MUSCLE SEGMENTATION HOMEOBOX"/>
    <property type="match status" value="1"/>
</dbReference>
<keyword evidence="2" id="KW-0217">Developmental protein</keyword>
<accession>A0AAN7PTD1</accession>
<evidence type="ECO:0000256" key="3">
    <source>
        <dbReference type="ARBA" id="ARBA00023125"/>
    </source>
</evidence>
<reference evidence="12" key="1">
    <citation type="submission" date="2023-01" db="EMBL/GenBank/DDBJ databases">
        <title>Key to firefly adult light organ development and bioluminescence: homeobox transcription factors regulate luciferase expression and transportation to peroxisome.</title>
        <authorList>
            <person name="Fu X."/>
        </authorList>
    </citation>
    <scope>NUCLEOTIDE SEQUENCE [LARGE SCALE GENOMIC DNA]</scope>
</reference>
<feature type="region of interest" description="Disordered" evidence="9">
    <location>
        <begin position="107"/>
        <end position="129"/>
    </location>
</feature>
<comment type="caution">
    <text evidence="11">The sequence shown here is derived from an EMBL/GenBank/DDBJ whole genome shotgun (WGS) entry which is preliminary data.</text>
</comment>
<feature type="compositionally biased region" description="Polar residues" evidence="9">
    <location>
        <begin position="409"/>
        <end position="423"/>
    </location>
</feature>
<proteinExistence type="inferred from homology"/>
<evidence type="ECO:0000256" key="2">
    <source>
        <dbReference type="ARBA" id="ARBA00022473"/>
    </source>
</evidence>
<dbReference type="Pfam" id="PF00046">
    <property type="entry name" value="Homeodomain"/>
    <property type="match status" value="1"/>
</dbReference>
<keyword evidence="5 7" id="KW-0539">Nucleus</keyword>
<dbReference type="InterPro" id="IPR050674">
    <property type="entry name" value="Msh_Homeobox_Regulators"/>
</dbReference>
<dbReference type="GO" id="GO:0005634">
    <property type="term" value="C:nucleus"/>
    <property type="evidence" value="ECO:0007669"/>
    <property type="project" value="UniProtKB-SubCell"/>
</dbReference>
<dbReference type="GO" id="GO:0000977">
    <property type="term" value="F:RNA polymerase II transcription regulatory region sequence-specific DNA binding"/>
    <property type="evidence" value="ECO:0007669"/>
    <property type="project" value="TreeGrafter"/>
</dbReference>
<comment type="subcellular location">
    <subcellularLocation>
        <location evidence="1 7 8">Nucleus</location>
    </subcellularLocation>
</comment>
<feature type="region of interest" description="Disordered" evidence="9">
    <location>
        <begin position="399"/>
        <end position="423"/>
    </location>
</feature>
<dbReference type="SMART" id="SM00389">
    <property type="entry name" value="HOX"/>
    <property type="match status" value="1"/>
</dbReference>
<dbReference type="PROSITE" id="PS50071">
    <property type="entry name" value="HOMEOBOX_2"/>
    <property type="match status" value="1"/>
</dbReference>
<feature type="compositionally biased region" description="Acidic residues" evidence="9">
    <location>
        <begin position="168"/>
        <end position="185"/>
    </location>
</feature>
<evidence type="ECO:0000256" key="6">
    <source>
        <dbReference type="ARBA" id="ARBA00038425"/>
    </source>
</evidence>
<feature type="region of interest" description="Disordered" evidence="9">
    <location>
        <begin position="146"/>
        <end position="207"/>
    </location>
</feature>
<dbReference type="Proteomes" id="UP001353858">
    <property type="component" value="Unassembled WGS sequence"/>
</dbReference>
<dbReference type="PANTHER" id="PTHR24338">
    <property type="entry name" value="HOMEOBOX PROTEIN MSX"/>
    <property type="match status" value="1"/>
</dbReference>
<dbReference type="SUPFAM" id="SSF46689">
    <property type="entry name" value="Homeodomain-like"/>
    <property type="match status" value="1"/>
</dbReference>